<feature type="domain" description="C2" evidence="2">
    <location>
        <begin position="1218"/>
        <end position="1354"/>
    </location>
</feature>
<feature type="domain" description="C2" evidence="2">
    <location>
        <begin position="720"/>
        <end position="874"/>
    </location>
</feature>
<feature type="region of interest" description="Disordered" evidence="1">
    <location>
        <begin position="1"/>
        <end position="241"/>
    </location>
</feature>
<feature type="compositionally biased region" description="Polar residues" evidence="1">
    <location>
        <begin position="446"/>
        <end position="458"/>
    </location>
</feature>
<dbReference type="EMBL" id="HBGD01009239">
    <property type="protein sequence ID" value="CAD9084357.1"/>
    <property type="molecule type" value="Transcribed_RNA"/>
</dbReference>
<feature type="compositionally biased region" description="Basic and acidic residues" evidence="1">
    <location>
        <begin position="166"/>
        <end position="187"/>
    </location>
</feature>
<dbReference type="SUPFAM" id="SSF49562">
    <property type="entry name" value="C2 domain (Calcium/lipid-binding domain, CaLB)"/>
    <property type="match status" value="2"/>
</dbReference>
<dbReference type="GO" id="GO:0060271">
    <property type="term" value="P:cilium assembly"/>
    <property type="evidence" value="ECO:0007669"/>
    <property type="project" value="TreeGrafter"/>
</dbReference>
<feature type="region of interest" description="Disordered" evidence="1">
    <location>
        <begin position="313"/>
        <end position="334"/>
    </location>
</feature>
<dbReference type="Gene3D" id="2.60.40.150">
    <property type="entry name" value="C2 domain"/>
    <property type="match status" value="2"/>
</dbReference>
<dbReference type="PANTHER" id="PTHR21254:SF1">
    <property type="entry name" value="C2 DOMAIN-CONTAINING PROTEIN 3"/>
    <property type="match status" value="1"/>
</dbReference>
<feature type="compositionally biased region" description="Acidic residues" evidence="1">
    <location>
        <begin position="433"/>
        <end position="444"/>
    </location>
</feature>
<feature type="compositionally biased region" description="Polar residues" evidence="1">
    <location>
        <begin position="50"/>
        <end position="61"/>
    </location>
</feature>
<feature type="compositionally biased region" description="Polar residues" evidence="1">
    <location>
        <begin position="218"/>
        <end position="232"/>
    </location>
</feature>
<reference evidence="3" key="1">
    <citation type="submission" date="2021-01" db="EMBL/GenBank/DDBJ databases">
        <authorList>
            <person name="Corre E."/>
            <person name="Pelletier E."/>
            <person name="Niang G."/>
            <person name="Scheremetjew M."/>
            <person name="Finn R."/>
            <person name="Kale V."/>
            <person name="Holt S."/>
            <person name="Cochrane G."/>
            <person name="Meng A."/>
            <person name="Brown T."/>
            <person name="Cohen L."/>
        </authorList>
    </citation>
    <scope>NUCLEOTIDE SEQUENCE</scope>
    <source>
        <strain evidence="3">WS</strain>
    </source>
</reference>
<feature type="compositionally biased region" description="Basic and acidic residues" evidence="1">
    <location>
        <begin position="89"/>
        <end position="106"/>
    </location>
</feature>
<feature type="compositionally biased region" description="Polar residues" evidence="1">
    <location>
        <begin position="75"/>
        <end position="88"/>
    </location>
</feature>
<gene>
    <name evidence="3" type="ORF">PCOS0759_LOCUS7611</name>
</gene>
<organism evidence="3">
    <name type="scientific">Percolomonas cosmopolitus</name>
    <dbReference type="NCBI Taxonomy" id="63605"/>
    <lineage>
        <taxon>Eukaryota</taxon>
        <taxon>Discoba</taxon>
        <taxon>Heterolobosea</taxon>
        <taxon>Tetramitia</taxon>
        <taxon>Eutetramitia</taxon>
        <taxon>Percolomonadidae</taxon>
        <taxon>Percolomonas</taxon>
    </lineage>
</organism>
<dbReference type="InterPro" id="IPR035892">
    <property type="entry name" value="C2_domain_sf"/>
</dbReference>
<proteinExistence type="predicted"/>
<feature type="compositionally biased region" description="Low complexity" evidence="1">
    <location>
        <begin position="313"/>
        <end position="325"/>
    </location>
</feature>
<feature type="compositionally biased region" description="Polar residues" evidence="1">
    <location>
        <begin position="190"/>
        <end position="201"/>
    </location>
</feature>
<feature type="compositionally biased region" description="Polar residues" evidence="1">
    <location>
        <begin position="397"/>
        <end position="412"/>
    </location>
</feature>
<protein>
    <recommendedName>
        <fullName evidence="2">C2 domain-containing protein</fullName>
    </recommendedName>
</protein>
<feature type="compositionally biased region" description="Acidic residues" evidence="1">
    <location>
        <begin position="202"/>
        <end position="212"/>
    </location>
</feature>
<evidence type="ECO:0000313" key="3">
    <source>
        <dbReference type="EMBL" id="CAD9084357.1"/>
    </source>
</evidence>
<feature type="region of interest" description="Disordered" evidence="1">
    <location>
        <begin position="377"/>
        <end position="479"/>
    </location>
</feature>
<dbReference type="PANTHER" id="PTHR21254">
    <property type="entry name" value="C2 DOMAIN-CONTAINING PROTEIN 3"/>
    <property type="match status" value="1"/>
</dbReference>
<name>A0A7S1PK03_9EUKA</name>
<dbReference type="SMART" id="SM00239">
    <property type="entry name" value="C2"/>
    <property type="match status" value="2"/>
</dbReference>
<sequence>MEHQDKAPLEDVPLPVASKKRAKTKKSENAESIAVRNAATSEQETRRTSPEQPTRTHSSAPHNDRVLENHPPPTAQNHVRANNPSSTKIHNENNKRPKSTKSERGKKVISNATKTESQAQTSKKAASKQTGVLRKPPHHGAKKVLPPQDAPLLSPIVTKLHPHRRANAEHHNSTDQPIPKDKEKEEPPSFQMSSYQQTYQLEESDVQTEMDDVVPKITTATDTLRPTISDQKVSPLRTSPEDETFVDQVLRTAEVLGKGMDEYIKQNRAAMNDPKHTDVLAPLDVGDMYTDDYHLHYDRSGDLVDDLDDDEFSASVSSTSSVGDVDSSDEDESFSVPTHNLPAMHDRFAPQQNYNIGPHAPREGSTLAMPRFQSNFQQQPPLNRVRPPPSNGIRVDSSVTLENTPQTTSTNAGGKAAPEDTTTISDDSHVDNSFDEEQSSEEDIAQSYNSPAKPSQRMSLRDSSDDADEPNLGSPKVVKRPSPNEEFCFLVHINSGKLLGQQRSEHFNLSCKLPFVKNDEKRSIFAFHNRKHSPLGIFHVYTIDSTEKDFFQQMANRSFVIELSEVGGDYLGVATLPLKNFYECFTEELKWKPRNAVCGHNGEIVATNPLTGEDVAEFRVLTAFGTKNQILELQEIILPATRIVYDLKNGKPSRQKLSEVIPVQNIDTKEKIDQGTTALPAATGQDKKPSTTDATSKLPSVPIDTIPRNITTQPSRTHVPPTQKTEQLTDVPIRNSTLTVDIIQASGLQEAARVAKMQIPQLDYAYRNGLNPFVTFRVFDDHLYNDEHLVSSDFQTPIAGRNFSPNWHYSKSLRFHYNQESYECLESGEAEFMIFHHFSQAIADTAQSKNVLLGVAKVALTPLLLRRSGIRDWFTIYSPDGKEAVGAVEIQISLDEATKRTLTGDHDDHDAISWDLSSDEEENDELPIATLSPRASYYEDPRAKKSVCKVTCLVEEIFVPQDLLLKYTPEYTKQYHPLFECHYFIQYDHVNSSHVESRLYRTSNSVNHLTLQHSSEVKMSCDDNFDMMLQDKTLHFDLYVCIDSKNDDERTVRKNAKLLGTVHVNLFRLYEKRKEEKGKPVWISGMFPLINPHADNLKNGKMRIAVSCETLTDVPSVTDQLRALKFQKDMRQSKGVFDVEDEIRDSFHSGNISVRSSVRRKAKVTHTPAPVVRDEPAQSSLVRGEQDKDMELVHERPPPITLESSLRNKVKENLLNQSISTAQQTNMGTGEEKTPINHLQVHIHSALHLPSVQSKASLKTTPPSAYVSIITPNYDGDPQSMWRSLVQTPIVPNDNAPMWDFSYRLPIYEDIEKIFLQVFHKYNDGKKEKEILIGDVTVELDLLRYGCDVVEGYFIIQNPSSSHQSNASLRVTVKPEKSFASLSHSSMLDSPKSVKLLDEEKEEEEEYILHNVRASQDNSFSWSKASLVRKKEDDNNQNLSLAGAPFESQIDLSSNVSRAEFETNEELRSRLSSCLASLDTLFKSQRT</sequence>
<evidence type="ECO:0000256" key="1">
    <source>
        <dbReference type="SAM" id="MobiDB-lite"/>
    </source>
</evidence>
<dbReference type="PROSITE" id="PS50004">
    <property type="entry name" value="C2"/>
    <property type="match status" value="2"/>
</dbReference>
<feature type="compositionally biased region" description="Polar residues" evidence="1">
    <location>
        <begin position="708"/>
        <end position="727"/>
    </location>
</feature>
<evidence type="ECO:0000259" key="2">
    <source>
        <dbReference type="PROSITE" id="PS50004"/>
    </source>
</evidence>
<accession>A0A7S1PK03</accession>
<feature type="compositionally biased region" description="Polar residues" evidence="1">
    <location>
        <begin position="110"/>
        <end position="130"/>
    </location>
</feature>
<dbReference type="InterPro" id="IPR000008">
    <property type="entry name" value="C2_dom"/>
</dbReference>
<feature type="region of interest" description="Disordered" evidence="1">
    <location>
        <begin position="671"/>
        <end position="727"/>
    </location>
</feature>
<dbReference type="GO" id="GO:0005815">
    <property type="term" value="C:microtubule organizing center"/>
    <property type="evidence" value="ECO:0007669"/>
    <property type="project" value="TreeGrafter"/>
</dbReference>